<organism evidence="2 3">
    <name type="scientific">Gryllotalpicola daejeonensis</name>
    <dbReference type="NCBI Taxonomy" id="993087"/>
    <lineage>
        <taxon>Bacteria</taxon>
        <taxon>Bacillati</taxon>
        <taxon>Actinomycetota</taxon>
        <taxon>Actinomycetes</taxon>
        <taxon>Micrococcales</taxon>
        <taxon>Microbacteriaceae</taxon>
        <taxon>Gryllotalpicola</taxon>
    </lineage>
</organism>
<evidence type="ECO:0000313" key="3">
    <source>
        <dbReference type="Proteomes" id="UP001415169"/>
    </source>
</evidence>
<reference evidence="2" key="2">
    <citation type="submission" date="2023-12" db="EMBL/GenBank/DDBJ databases">
        <authorList>
            <person name="Sun Q."/>
            <person name="Inoue M."/>
        </authorList>
    </citation>
    <scope>NUCLEOTIDE SEQUENCE</scope>
    <source>
        <strain evidence="2">JCM 17590</strain>
    </source>
</reference>
<comment type="caution">
    <text evidence="2">The sequence shown here is derived from an EMBL/GenBank/DDBJ whole genome shotgun (WGS) entry which is preliminary data.</text>
</comment>
<reference evidence="2" key="1">
    <citation type="journal article" date="2014" name="Int. J. Syst. Evol. Microbiol.">
        <title>Complete genome of a new Firmicutes species belonging to the dominant human colonic microbiota ('Ruminococcus bicirculans') reveals two chromosomes and a selective capacity to utilize plant glucans.</title>
        <authorList>
            <consortium name="NISC Comparative Sequencing Program"/>
            <person name="Wegmann U."/>
            <person name="Louis P."/>
            <person name="Goesmann A."/>
            <person name="Henrissat B."/>
            <person name="Duncan S.H."/>
            <person name="Flint H.J."/>
        </authorList>
    </citation>
    <scope>NUCLEOTIDE SEQUENCE</scope>
    <source>
        <strain evidence="2">JCM 17590</strain>
    </source>
</reference>
<feature type="domain" description="HTH marR-type" evidence="1">
    <location>
        <begin position="4"/>
        <end position="137"/>
    </location>
</feature>
<evidence type="ECO:0000259" key="1">
    <source>
        <dbReference type="PROSITE" id="PS50995"/>
    </source>
</evidence>
<name>A0ABP7ZJC2_9MICO</name>
<keyword evidence="3" id="KW-1185">Reference proteome</keyword>
<dbReference type="InterPro" id="IPR000835">
    <property type="entry name" value="HTH_MarR-typ"/>
</dbReference>
<dbReference type="InterPro" id="IPR039422">
    <property type="entry name" value="MarR/SlyA-like"/>
</dbReference>
<gene>
    <name evidence="2" type="ORF">GCM10022286_15260</name>
</gene>
<dbReference type="Proteomes" id="UP001415169">
    <property type="component" value="Unassembled WGS sequence"/>
</dbReference>
<protein>
    <recommendedName>
        <fullName evidence="1">HTH marR-type domain-containing protein</fullName>
    </recommendedName>
</protein>
<dbReference type="SUPFAM" id="SSF46785">
    <property type="entry name" value="Winged helix' DNA-binding domain"/>
    <property type="match status" value="1"/>
</dbReference>
<proteinExistence type="predicted"/>
<dbReference type="Pfam" id="PF12802">
    <property type="entry name" value="MarR_2"/>
    <property type="match status" value="1"/>
</dbReference>
<dbReference type="PRINTS" id="PR00598">
    <property type="entry name" value="HTHMARR"/>
</dbReference>
<dbReference type="Gene3D" id="1.10.10.10">
    <property type="entry name" value="Winged helix-like DNA-binding domain superfamily/Winged helix DNA-binding domain"/>
    <property type="match status" value="1"/>
</dbReference>
<dbReference type="PROSITE" id="PS50995">
    <property type="entry name" value="HTH_MARR_2"/>
    <property type="match status" value="1"/>
</dbReference>
<accession>A0ABP7ZJC2</accession>
<dbReference type="PANTHER" id="PTHR33164:SF43">
    <property type="entry name" value="HTH-TYPE TRANSCRIPTIONAL REPRESSOR YETL"/>
    <property type="match status" value="1"/>
</dbReference>
<dbReference type="RefSeq" id="WP_344791162.1">
    <property type="nucleotide sequence ID" value="NZ_BAABBV010000001.1"/>
</dbReference>
<dbReference type="SMART" id="SM00347">
    <property type="entry name" value="HTH_MARR"/>
    <property type="match status" value="1"/>
</dbReference>
<evidence type="ECO:0000313" key="2">
    <source>
        <dbReference type="EMBL" id="GAA4159953.1"/>
    </source>
</evidence>
<dbReference type="InterPro" id="IPR036388">
    <property type="entry name" value="WH-like_DNA-bd_sf"/>
</dbReference>
<dbReference type="PANTHER" id="PTHR33164">
    <property type="entry name" value="TRANSCRIPTIONAL REGULATOR, MARR FAMILY"/>
    <property type="match status" value="1"/>
</dbReference>
<dbReference type="EMBL" id="BAABBV010000001">
    <property type="protein sequence ID" value="GAA4159953.1"/>
    <property type="molecule type" value="Genomic_DNA"/>
</dbReference>
<dbReference type="InterPro" id="IPR036390">
    <property type="entry name" value="WH_DNA-bd_sf"/>
</dbReference>
<sequence>MGASIDFFNELVRAEILLYNSVDARLKAEHGVTVGTIEILSLIAATEHARVDDIVRALDLRVGTASKVVDRYAAAGWVERIPNPDDRRSSWIVLTDAGVKLLAEGTPTFEASVRRLTAALSQSEQRTLRTLLTKLAASLEATQPS</sequence>